<evidence type="ECO:0000313" key="2">
    <source>
        <dbReference type="Proteomes" id="UP000232688"/>
    </source>
</evidence>
<gene>
    <name evidence="1" type="ORF">RhiirA1_474425</name>
</gene>
<name>A0A2N0QYL6_9GLOM</name>
<evidence type="ECO:0000313" key="1">
    <source>
        <dbReference type="EMBL" id="PKC56155.1"/>
    </source>
</evidence>
<sequence>MIQKVAFEVSQLEKIAQNRSIKGLDINNEDYDNSDEKNDKFFIELKDTLFDINGNLIVLNLIKIRQSHNAFLQVENIICKLRNKNINISDNSCKIIERNMEYEKKASDIRIPKNMLELANIIENYL</sequence>
<proteinExistence type="predicted"/>
<dbReference type="EMBL" id="LLXH01002251">
    <property type="protein sequence ID" value="PKC56155.1"/>
    <property type="molecule type" value="Genomic_DNA"/>
</dbReference>
<protein>
    <submittedName>
        <fullName evidence="1">Uncharacterized protein</fullName>
    </submittedName>
</protein>
<dbReference type="AlphaFoldDB" id="A0A2N0QYL6"/>
<organism evidence="1 2">
    <name type="scientific">Rhizophagus irregularis</name>
    <dbReference type="NCBI Taxonomy" id="588596"/>
    <lineage>
        <taxon>Eukaryota</taxon>
        <taxon>Fungi</taxon>
        <taxon>Fungi incertae sedis</taxon>
        <taxon>Mucoromycota</taxon>
        <taxon>Glomeromycotina</taxon>
        <taxon>Glomeromycetes</taxon>
        <taxon>Glomerales</taxon>
        <taxon>Glomeraceae</taxon>
        <taxon>Rhizophagus</taxon>
    </lineage>
</organism>
<dbReference type="VEuPathDB" id="FungiDB:RhiirFUN_022253"/>
<dbReference type="Proteomes" id="UP000232688">
    <property type="component" value="Unassembled WGS sequence"/>
</dbReference>
<reference evidence="1 2" key="2">
    <citation type="submission" date="2017-10" db="EMBL/GenBank/DDBJ databases">
        <title>Genome analyses suggest a sexual origin of heterokaryosis in a supposedly ancient asexual fungus.</title>
        <authorList>
            <person name="Corradi N."/>
            <person name="Sedzielewska K."/>
            <person name="Noel J."/>
            <person name="Charron P."/>
            <person name="Farinelli L."/>
            <person name="Marton T."/>
            <person name="Kruger M."/>
            <person name="Pelin A."/>
            <person name="Brachmann A."/>
            <person name="Corradi N."/>
        </authorList>
    </citation>
    <scope>NUCLEOTIDE SEQUENCE [LARGE SCALE GENOMIC DNA]</scope>
    <source>
        <strain evidence="1 2">A1</strain>
    </source>
</reference>
<comment type="caution">
    <text evidence="1">The sequence shown here is derived from an EMBL/GenBank/DDBJ whole genome shotgun (WGS) entry which is preliminary data.</text>
</comment>
<accession>A0A2N0QYL6</accession>
<dbReference type="VEuPathDB" id="FungiDB:RhiirA1_474425"/>
<reference evidence="1 2" key="1">
    <citation type="submission" date="2017-10" db="EMBL/GenBank/DDBJ databases">
        <title>Extensive intraspecific genome diversity in a model arbuscular mycorrhizal fungus.</title>
        <authorList>
            <person name="Chen E.C.H."/>
            <person name="Morin E."/>
            <person name="Baudet D."/>
            <person name="Noel J."/>
            <person name="Ndikumana S."/>
            <person name="Charron P."/>
            <person name="St-Onge C."/>
            <person name="Giorgi J."/>
            <person name="Grigoriev I.V."/>
            <person name="Roux C."/>
            <person name="Martin F.M."/>
            <person name="Corradi N."/>
        </authorList>
    </citation>
    <scope>NUCLEOTIDE SEQUENCE [LARGE SCALE GENOMIC DNA]</scope>
    <source>
        <strain evidence="1 2">A1</strain>
    </source>
</reference>